<organism evidence="1">
    <name type="scientific">Candidatus Kentrum sp. DK</name>
    <dbReference type="NCBI Taxonomy" id="2126562"/>
    <lineage>
        <taxon>Bacteria</taxon>
        <taxon>Pseudomonadati</taxon>
        <taxon>Pseudomonadota</taxon>
        <taxon>Gammaproteobacteria</taxon>
        <taxon>Candidatus Kentrum</taxon>
    </lineage>
</organism>
<gene>
    <name evidence="1" type="ORF">BECKDK2373B_GA0170837_12192</name>
</gene>
<name>A0A450TLI2_9GAMM</name>
<dbReference type="EMBL" id="CAADEX010000219">
    <property type="protein sequence ID" value="VFJ68629.1"/>
    <property type="molecule type" value="Genomic_DNA"/>
</dbReference>
<reference evidence="1" key="1">
    <citation type="submission" date="2019-02" db="EMBL/GenBank/DDBJ databases">
        <authorList>
            <person name="Gruber-Vodicka R. H."/>
            <person name="Seah K. B. B."/>
        </authorList>
    </citation>
    <scope>NUCLEOTIDE SEQUENCE</scope>
    <source>
        <strain evidence="1">BECK_DK47</strain>
    </source>
</reference>
<dbReference type="AlphaFoldDB" id="A0A450TLI2"/>
<proteinExistence type="predicted"/>
<sequence length="64" mass="7237">MGKVIPLPLAQFLLDFMKAFKPGRKKENKKELIESVTMEGMVAFLKKGDQEEELGIISVQNVRS</sequence>
<accession>A0A450TLI2</accession>
<protein>
    <submittedName>
        <fullName evidence="1">Uncharacterized protein</fullName>
    </submittedName>
</protein>
<evidence type="ECO:0000313" key="1">
    <source>
        <dbReference type="EMBL" id="VFJ68629.1"/>
    </source>
</evidence>